<comment type="caution">
    <text evidence="2">The sequence shown here is derived from an EMBL/GenBank/DDBJ whole genome shotgun (WGS) entry which is preliminary data.</text>
</comment>
<evidence type="ECO:0000259" key="1">
    <source>
        <dbReference type="Pfam" id="PF00149"/>
    </source>
</evidence>
<dbReference type="Gene3D" id="3.60.21.10">
    <property type="match status" value="1"/>
</dbReference>
<protein>
    <recommendedName>
        <fullName evidence="1">Calcineurin-like phosphoesterase domain-containing protein</fullName>
    </recommendedName>
</protein>
<reference evidence="2" key="1">
    <citation type="journal article" date="2023" name="Mol. Phylogenet. Evol.">
        <title>Genome-scale phylogeny and comparative genomics of the fungal order Sordariales.</title>
        <authorList>
            <person name="Hensen N."/>
            <person name="Bonometti L."/>
            <person name="Westerberg I."/>
            <person name="Brannstrom I.O."/>
            <person name="Guillou S."/>
            <person name="Cros-Aarteil S."/>
            <person name="Calhoun S."/>
            <person name="Haridas S."/>
            <person name="Kuo A."/>
            <person name="Mondo S."/>
            <person name="Pangilinan J."/>
            <person name="Riley R."/>
            <person name="LaButti K."/>
            <person name="Andreopoulos B."/>
            <person name="Lipzen A."/>
            <person name="Chen C."/>
            <person name="Yan M."/>
            <person name="Daum C."/>
            <person name="Ng V."/>
            <person name="Clum A."/>
            <person name="Steindorff A."/>
            <person name="Ohm R.A."/>
            <person name="Martin F."/>
            <person name="Silar P."/>
            <person name="Natvig D.O."/>
            <person name="Lalanne C."/>
            <person name="Gautier V."/>
            <person name="Ament-Velasquez S.L."/>
            <person name="Kruys A."/>
            <person name="Hutchinson M.I."/>
            <person name="Powell A.J."/>
            <person name="Barry K."/>
            <person name="Miller A.N."/>
            <person name="Grigoriev I.V."/>
            <person name="Debuchy R."/>
            <person name="Gladieux P."/>
            <person name="Hiltunen Thoren M."/>
            <person name="Johannesson H."/>
        </authorList>
    </citation>
    <scope>NUCLEOTIDE SEQUENCE</scope>
    <source>
        <strain evidence="2">PSN324</strain>
    </source>
</reference>
<dbReference type="SUPFAM" id="SSF56300">
    <property type="entry name" value="Metallo-dependent phosphatases"/>
    <property type="match status" value="1"/>
</dbReference>
<accession>A0AAV9HVD8</accession>
<evidence type="ECO:0000313" key="2">
    <source>
        <dbReference type="EMBL" id="KAK4463659.1"/>
    </source>
</evidence>
<dbReference type="GO" id="GO:0016787">
    <property type="term" value="F:hydrolase activity"/>
    <property type="evidence" value="ECO:0007669"/>
    <property type="project" value="InterPro"/>
</dbReference>
<name>A0AAV9HVD8_9PEZI</name>
<dbReference type="InterPro" id="IPR004843">
    <property type="entry name" value="Calcineurin-like_PHP"/>
</dbReference>
<dbReference type="Proteomes" id="UP001321749">
    <property type="component" value="Unassembled WGS sequence"/>
</dbReference>
<evidence type="ECO:0000313" key="3">
    <source>
        <dbReference type="Proteomes" id="UP001321749"/>
    </source>
</evidence>
<keyword evidence="3" id="KW-1185">Reference proteome</keyword>
<dbReference type="InterPro" id="IPR029052">
    <property type="entry name" value="Metallo-depent_PP-like"/>
</dbReference>
<gene>
    <name evidence="2" type="ORF">QBC42DRAFT_304716</name>
</gene>
<dbReference type="AlphaFoldDB" id="A0AAV9HVD8"/>
<organism evidence="2 3">
    <name type="scientific">Cladorrhinum samala</name>
    <dbReference type="NCBI Taxonomy" id="585594"/>
    <lineage>
        <taxon>Eukaryota</taxon>
        <taxon>Fungi</taxon>
        <taxon>Dikarya</taxon>
        <taxon>Ascomycota</taxon>
        <taxon>Pezizomycotina</taxon>
        <taxon>Sordariomycetes</taxon>
        <taxon>Sordariomycetidae</taxon>
        <taxon>Sordariales</taxon>
        <taxon>Podosporaceae</taxon>
        <taxon>Cladorrhinum</taxon>
    </lineage>
</organism>
<reference evidence="2" key="2">
    <citation type="submission" date="2023-06" db="EMBL/GenBank/DDBJ databases">
        <authorList>
            <consortium name="Lawrence Berkeley National Laboratory"/>
            <person name="Mondo S.J."/>
            <person name="Hensen N."/>
            <person name="Bonometti L."/>
            <person name="Westerberg I."/>
            <person name="Brannstrom I.O."/>
            <person name="Guillou S."/>
            <person name="Cros-Aarteil S."/>
            <person name="Calhoun S."/>
            <person name="Haridas S."/>
            <person name="Kuo A."/>
            <person name="Pangilinan J."/>
            <person name="Riley R."/>
            <person name="Labutti K."/>
            <person name="Andreopoulos B."/>
            <person name="Lipzen A."/>
            <person name="Chen C."/>
            <person name="Yanf M."/>
            <person name="Daum C."/>
            <person name="Ng V."/>
            <person name="Clum A."/>
            <person name="Steindorff A."/>
            <person name="Ohm R."/>
            <person name="Martin F."/>
            <person name="Silar P."/>
            <person name="Natvig D."/>
            <person name="Lalanne C."/>
            <person name="Gautier V."/>
            <person name="Ament-Velasquez S.L."/>
            <person name="Kruys A."/>
            <person name="Hutchinson M.I."/>
            <person name="Powell A.J."/>
            <person name="Barry K."/>
            <person name="Miller A.N."/>
            <person name="Grigoriev I.V."/>
            <person name="Debuchy R."/>
            <person name="Gladieux P."/>
            <person name="Thoren M.H."/>
            <person name="Johannesson H."/>
        </authorList>
    </citation>
    <scope>NUCLEOTIDE SEQUENCE</scope>
    <source>
        <strain evidence="2">PSN324</strain>
    </source>
</reference>
<dbReference type="Pfam" id="PF00149">
    <property type="entry name" value="Metallophos"/>
    <property type="match status" value="1"/>
</dbReference>
<dbReference type="PANTHER" id="PTHR37844">
    <property type="entry name" value="SER/THR PROTEIN PHOSPHATASE SUPERFAMILY (AFU_ORTHOLOGUE AFUA_1G14840)"/>
    <property type="match status" value="1"/>
</dbReference>
<dbReference type="PANTHER" id="PTHR37844:SF2">
    <property type="entry name" value="SER_THR PROTEIN PHOSPHATASE SUPERFAMILY (AFU_ORTHOLOGUE AFUA_1G14840)"/>
    <property type="match status" value="1"/>
</dbReference>
<dbReference type="EMBL" id="MU864957">
    <property type="protein sequence ID" value="KAK4463659.1"/>
    <property type="molecule type" value="Genomic_DNA"/>
</dbReference>
<sequence length="266" mass="30022">MSPVSFQIISDNHLEAPKGYDIFTITPKAPYLALLGDIGVVLHKEELSSFLLSQLSHFKIVFFLPGNHEAYRADWESVATFIDDVSELARQKRHENPSLGLFVPLVRGRYDIDENTTVLGCTLFSNVPAAQMLEVGMRLNDFHVIRNWTVKEHNACHARDLAWLNEQVVLLENSGRKIAIFTHHSPTTDSRANDPQHAGSTISSGFRTDLSKEKCWTSESVKLWAFGHTHYNCDFADEHGKRVYTNQRGYAFAQAEGFDGKKTVTL</sequence>
<feature type="domain" description="Calcineurin-like phosphoesterase" evidence="1">
    <location>
        <begin position="8"/>
        <end position="231"/>
    </location>
</feature>
<proteinExistence type="predicted"/>